<protein>
    <submittedName>
        <fullName evidence="3">ATPase</fullName>
    </submittedName>
</protein>
<dbReference type="InterPro" id="IPR006068">
    <property type="entry name" value="ATPase_P-typ_cation-transptr_C"/>
</dbReference>
<accession>A0A3C1KNU4</accession>
<feature type="transmembrane region" description="Helical" evidence="1">
    <location>
        <begin position="20"/>
        <end position="42"/>
    </location>
</feature>
<proteinExistence type="predicted"/>
<dbReference type="GO" id="GO:0022857">
    <property type="term" value="F:transmembrane transporter activity"/>
    <property type="evidence" value="ECO:0007669"/>
    <property type="project" value="UniProtKB-ARBA"/>
</dbReference>
<dbReference type="Pfam" id="PF00689">
    <property type="entry name" value="Cation_ATPase_C"/>
    <property type="match status" value="1"/>
</dbReference>
<dbReference type="AlphaFoldDB" id="A0A3C1KNU4"/>
<dbReference type="Gene3D" id="1.20.1110.10">
    <property type="entry name" value="Calcium-transporting ATPase, transmembrane domain"/>
    <property type="match status" value="1"/>
</dbReference>
<keyword evidence="1" id="KW-0472">Membrane</keyword>
<keyword evidence="1" id="KW-0812">Transmembrane</keyword>
<comment type="caution">
    <text evidence="3">The sequence shown here is derived from an EMBL/GenBank/DDBJ whole genome shotgun (WGS) entry which is preliminary data.</text>
</comment>
<feature type="transmembrane region" description="Helical" evidence="1">
    <location>
        <begin position="86"/>
        <end position="107"/>
    </location>
</feature>
<dbReference type="InterPro" id="IPR023298">
    <property type="entry name" value="ATPase_P-typ_TM_dom_sf"/>
</dbReference>
<evidence type="ECO:0000313" key="3">
    <source>
        <dbReference type="EMBL" id="HAN27906.1"/>
    </source>
</evidence>
<dbReference type="Proteomes" id="UP000259273">
    <property type="component" value="Unassembled WGS sequence"/>
</dbReference>
<evidence type="ECO:0000313" key="4">
    <source>
        <dbReference type="Proteomes" id="UP000259273"/>
    </source>
</evidence>
<evidence type="ECO:0000256" key="1">
    <source>
        <dbReference type="SAM" id="Phobius"/>
    </source>
</evidence>
<name>A0A3C1KNU4_9GAMM</name>
<sequence>ERAPRPASERVLMRGHWLLIGLYALLISTTVLGAMAVGSLLLGFDTNTAVTVSFLTLALAQMWHVFNIRADNGRWLRNEITGNPWIWVALLVCSVLVGAAVYLPPLATVLSLVNPGFDGWLLILVASVLPVFVAPLLRRFVSPG</sequence>
<gene>
    <name evidence="3" type="ORF">DCP75_09345</name>
</gene>
<feature type="transmembrane region" description="Helical" evidence="1">
    <location>
        <begin position="48"/>
        <end position="66"/>
    </location>
</feature>
<organism evidence="3 4">
    <name type="scientific">Haliea salexigens</name>
    <dbReference type="NCBI Taxonomy" id="287487"/>
    <lineage>
        <taxon>Bacteria</taxon>
        <taxon>Pseudomonadati</taxon>
        <taxon>Pseudomonadota</taxon>
        <taxon>Gammaproteobacteria</taxon>
        <taxon>Cellvibrionales</taxon>
        <taxon>Halieaceae</taxon>
        <taxon>Haliea</taxon>
    </lineage>
</organism>
<reference evidence="3 4" key="1">
    <citation type="journal article" date="2018" name="Nat. Biotechnol.">
        <title>A standardized bacterial taxonomy based on genome phylogeny substantially revises the tree of life.</title>
        <authorList>
            <person name="Parks D.H."/>
            <person name="Chuvochina M."/>
            <person name="Waite D.W."/>
            <person name="Rinke C."/>
            <person name="Skarshewski A."/>
            <person name="Chaumeil P.A."/>
            <person name="Hugenholtz P."/>
        </authorList>
    </citation>
    <scope>NUCLEOTIDE SEQUENCE [LARGE SCALE GENOMIC DNA]</scope>
    <source>
        <strain evidence="3">UBA9158</strain>
    </source>
</reference>
<keyword evidence="1" id="KW-1133">Transmembrane helix</keyword>
<feature type="non-terminal residue" evidence="3">
    <location>
        <position position="1"/>
    </location>
</feature>
<evidence type="ECO:0000259" key="2">
    <source>
        <dbReference type="Pfam" id="PF00689"/>
    </source>
</evidence>
<feature type="transmembrane region" description="Helical" evidence="1">
    <location>
        <begin position="119"/>
        <end position="137"/>
    </location>
</feature>
<dbReference type="SUPFAM" id="SSF81665">
    <property type="entry name" value="Calcium ATPase, transmembrane domain M"/>
    <property type="match status" value="1"/>
</dbReference>
<dbReference type="EMBL" id="DMND01000130">
    <property type="protein sequence ID" value="HAN27906.1"/>
    <property type="molecule type" value="Genomic_DNA"/>
</dbReference>
<feature type="domain" description="Cation-transporting P-type ATPase C-terminal" evidence="2">
    <location>
        <begin position="1"/>
        <end position="139"/>
    </location>
</feature>